<name>A0ABD2QMD7_9PLAT</name>
<evidence type="ECO:0000313" key="1">
    <source>
        <dbReference type="EMBL" id="KAL3320687.1"/>
    </source>
</evidence>
<protein>
    <submittedName>
        <fullName evidence="1">Uncharacterized protein</fullName>
    </submittedName>
</protein>
<reference evidence="1 2" key="1">
    <citation type="submission" date="2024-11" db="EMBL/GenBank/DDBJ databases">
        <title>Adaptive evolution of stress response genes in parasites aligns with host niche diversity.</title>
        <authorList>
            <person name="Hahn C."/>
            <person name="Resl P."/>
        </authorList>
    </citation>
    <scope>NUCLEOTIDE SEQUENCE [LARGE SCALE GENOMIC DNA]</scope>
    <source>
        <strain evidence="1">EGGRZ-B1_66</strain>
        <tissue evidence="1">Body</tissue>
    </source>
</reference>
<evidence type="ECO:0000313" key="2">
    <source>
        <dbReference type="Proteomes" id="UP001626550"/>
    </source>
</evidence>
<proteinExistence type="predicted"/>
<keyword evidence="2" id="KW-1185">Reference proteome</keyword>
<sequence length="456" mass="51127">MLSTNSSKFEATTEFKCNTYLDLLNKILGSQNPALRLAASYLYQVFVKLSIRNPNDLKFILNNIVSVWSYEHDQIFAPLVKYSSFEKHPSTSEPQRSFDETDDLISKSLLDDYLKKGNSSNCSDTISPRGSRVSIFMNLGQYATIICPLRLIPLNSKVAALKLRIFKSLVKNERLRKASSLLTEPMNLDCLKASNAAQRNSRCPTNAGLAQPSFRKLVTNAVGACLEAIVNTSKADYETRLIASMNNPSNVGRAEKRTSGRMAINIQLVLALLHVDCSSNWLKTCSYYVGMREIFDCNTIASVGILLRSATLAEQLVHLVISAEQYLMLHGSSIELETISLDIDSLVGKFHDVNEMRTESNTSMEMVIFLSQLVSAIDSIMTPIAKEICQHEEVNSADDSERFAGLFLVPLLPILCQMIGHLNRLFETDDSLRNLSRMELNVICYQIYHLLVTLYY</sequence>
<accession>A0ABD2QMD7</accession>
<dbReference type="AlphaFoldDB" id="A0ABD2QMD7"/>
<organism evidence="1 2">
    <name type="scientific">Cichlidogyrus casuarinus</name>
    <dbReference type="NCBI Taxonomy" id="1844966"/>
    <lineage>
        <taxon>Eukaryota</taxon>
        <taxon>Metazoa</taxon>
        <taxon>Spiralia</taxon>
        <taxon>Lophotrochozoa</taxon>
        <taxon>Platyhelminthes</taxon>
        <taxon>Monogenea</taxon>
        <taxon>Monopisthocotylea</taxon>
        <taxon>Dactylogyridea</taxon>
        <taxon>Ancyrocephalidae</taxon>
        <taxon>Cichlidogyrus</taxon>
    </lineage>
</organism>
<comment type="caution">
    <text evidence="1">The sequence shown here is derived from an EMBL/GenBank/DDBJ whole genome shotgun (WGS) entry which is preliminary data.</text>
</comment>
<dbReference type="Proteomes" id="UP001626550">
    <property type="component" value="Unassembled WGS sequence"/>
</dbReference>
<gene>
    <name evidence="1" type="ORF">Ciccas_000623</name>
</gene>
<dbReference type="EMBL" id="JBJKFK010000036">
    <property type="protein sequence ID" value="KAL3320687.1"/>
    <property type="molecule type" value="Genomic_DNA"/>
</dbReference>